<sequence length="518" mass="55188">MAQRRHRAGAAQRARPTRGLRAGEDVRPMTETVAGPHPLAPEWLRPLTDSAALEDKLFPADAHRDDQGRLVLGGVDVETLAAQHGTPLYVISEDDFRSRARAFVEAFSEAFAPETDVDVFYAGKAFLSTHAARWAAEEGLCVDTASGGELAVALAAEVEPARIGLHGNNKSDAEIVRALKAGIGRIIADSLDELARIDQLARSAGVTAPVMLRLTPGVHASTHEYIATAHEDQKFGLSLTPSSDADTDQENPYAGSPAWSAVEHALAAEHIELRGLHCHIGSQIFEPEGFEVAAAKLIGLLGRVRARHGVELPELDLGGGHGIAYTEADSPRHPRQIAQALAGAVRTACDAEGIEVPRISIEPGRAIVGPAGVTLYRVGVQKDVQVDGPSGETLSRRYVAVDGGMSDNARGVLYDADYSAVLAGRKVTGNHVLSRIVGKHCESGDIVVRDVYLPTTTARDDLLAVPATGAYCHSLSSNYNLLARPAVVAVKDGASRVLIRRETEEQMLRRDTGFAAQD</sequence>
<feature type="binding site" evidence="6">
    <location>
        <position position="471"/>
    </location>
    <ligand>
        <name>substrate</name>
    </ligand>
</feature>
<dbReference type="Gene3D" id="2.40.37.10">
    <property type="entry name" value="Lyase, Ornithine Decarboxylase, Chain A, domain 1"/>
    <property type="match status" value="1"/>
</dbReference>
<evidence type="ECO:0000313" key="12">
    <source>
        <dbReference type="Proteomes" id="UP001500236"/>
    </source>
</evidence>
<feature type="modified residue" description="N6-(pyridoxal phosphate)lysine" evidence="6">
    <location>
        <position position="124"/>
    </location>
</feature>
<comment type="cofactor">
    <cofactor evidence="1 6 8">
        <name>pyridoxal 5'-phosphate</name>
        <dbReference type="ChEBI" id="CHEBI:597326"/>
    </cofactor>
</comment>
<feature type="binding site" evidence="6">
    <location>
        <position position="471"/>
    </location>
    <ligand>
        <name>pyridoxal 5'-phosphate</name>
        <dbReference type="ChEBI" id="CHEBI:597326"/>
    </ligand>
</feature>
<comment type="pathway">
    <text evidence="6 8">Amino-acid biosynthesis; L-lysine biosynthesis via DAP pathway; L-lysine from DL-2,6-diaminopimelate: step 1/1.</text>
</comment>
<feature type="region of interest" description="Disordered" evidence="9">
    <location>
        <begin position="236"/>
        <end position="255"/>
    </location>
</feature>
<feature type="domain" description="Orn/DAP/Arg decarboxylase 2 N-terminal" evidence="10">
    <location>
        <begin position="104"/>
        <end position="368"/>
    </location>
</feature>
<evidence type="ECO:0000256" key="1">
    <source>
        <dbReference type="ARBA" id="ARBA00001933"/>
    </source>
</evidence>
<protein>
    <recommendedName>
        <fullName evidence="6 7">Diaminopimelate decarboxylase</fullName>
        <shortName evidence="6">DAP decarboxylase</shortName>
        <shortName evidence="6">DAPDC</shortName>
        <ecNumber evidence="6 7">4.1.1.20</ecNumber>
    </recommendedName>
</protein>
<dbReference type="Pfam" id="PF02784">
    <property type="entry name" value="Orn_Arg_deC_N"/>
    <property type="match status" value="1"/>
</dbReference>
<keyword evidence="12" id="KW-1185">Reference proteome</keyword>
<evidence type="ECO:0000256" key="9">
    <source>
        <dbReference type="SAM" id="MobiDB-lite"/>
    </source>
</evidence>
<organism evidence="11 12">
    <name type="scientific">Nesterenkonia aethiopica</name>
    <dbReference type="NCBI Taxonomy" id="269144"/>
    <lineage>
        <taxon>Bacteria</taxon>
        <taxon>Bacillati</taxon>
        <taxon>Actinomycetota</taxon>
        <taxon>Actinomycetes</taxon>
        <taxon>Micrococcales</taxon>
        <taxon>Micrococcaceae</taxon>
        <taxon>Nesterenkonia</taxon>
    </lineage>
</organism>
<dbReference type="Gene3D" id="3.20.20.10">
    <property type="entry name" value="Alanine racemase"/>
    <property type="match status" value="1"/>
</dbReference>
<dbReference type="PANTHER" id="PTHR43727">
    <property type="entry name" value="DIAMINOPIMELATE DECARBOXYLASE"/>
    <property type="match status" value="1"/>
</dbReference>
<comment type="catalytic activity">
    <reaction evidence="6 8">
        <text>meso-2,6-diaminopimelate + H(+) = L-lysine + CO2</text>
        <dbReference type="Rhea" id="RHEA:15101"/>
        <dbReference type="ChEBI" id="CHEBI:15378"/>
        <dbReference type="ChEBI" id="CHEBI:16526"/>
        <dbReference type="ChEBI" id="CHEBI:32551"/>
        <dbReference type="ChEBI" id="CHEBI:57791"/>
        <dbReference type="EC" id="4.1.1.20"/>
    </reaction>
</comment>
<dbReference type="CDD" id="cd06828">
    <property type="entry name" value="PLPDE_III_DapDC"/>
    <property type="match status" value="1"/>
</dbReference>
<keyword evidence="2 6" id="KW-0210">Decarboxylase</keyword>
<evidence type="ECO:0000256" key="5">
    <source>
        <dbReference type="ARBA" id="ARBA00023239"/>
    </source>
</evidence>
<feature type="binding site" evidence="6">
    <location>
        <position position="320"/>
    </location>
    <ligand>
        <name>pyridoxal 5'-phosphate</name>
        <dbReference type="ChEBI" id="CHEBI:597326"/>
    </ligand>
</feature>
<dbReference type="EC" id="4.1.1.20" evidence="6 7"/>
<keyword evidence="4 6" id="KW-0457">Lysine biosynthesis</keyword>
<comment type="similarity">
    <text evidence="6">Belongs to the Orn/Lys/Arg decarboxylase class-II family. LysA subfamily.</text>
</comment>
<evidence type="ECO:0000256" key="2">
    <source>
        <dbReference type="ARBA" id="ARBA00022793"/>
    </source>
</evidence>
<reference evidence="12" key="1">
    <citation type="journal article" date="2019" name="Int. J. Syst. Evol. Microbiol.">
        <title>The Global Catalogue of Microorganisms (GCM) 10K type strain sequencing project: providing services to taxonomists for standard genome sequencing and annotation.</title>
        <authorList>
            <consortium name="The Broad Institute Genomics Platform"/>
            <consortium name="The Broad Institute Genome Sequencing Center for Infectious Disease"/>
            <person name="Wu L."/>
            <person name="Ma J."/>
        </authorList>
    </citation>
    <scope>NUCLEOTIDE SEQUENCE [LARGE SCALE GENOMIC DNA]</scope>
    <source>
        <strain evidence="12">JCM 14309</strain>
    </source>
</reference>
<dbReference type="InterPro" id="IPR009006">
    <property type="entry name" value="Ala_racemase/Decarboxylase_C"/>
</dbReference>
<dbReference type="PRINTS" id="PR01179">
    <property type="entry name" value="ODADCRBXLASE"/>
</dbReference>
<dbReference type="NCBIfam" id="TIGR01048">
    <property type="entry name" value="lysA"/>
    <property type="match status" value="1"/>
</dbReference>
<evidence type="ECO:0000256" key="3">
    <source>
        <dbReference type="ARBA" id="ARBA00022898"/>
    </source>
</evidence>
<keyword evidence="6" id="KW-0028">Amino-acid biosynthesis</keyword>
<evidence type="ECO:0000259" key="10">
    <source>
        <dbReference type="Pfam" id="PF02784"/>
    </source>
</evidence>
<dbReference type="Proteomes" id="UP001500236">
    <property type="component" value="Unassembled WGS sequence"/>
</dbReference>
<name>A0ABP6LYN8_9MICC</name>
<dbReference type="PANTHER" id="PTHR43727:SF2">
    <property type="entry name" value="GROUP IV DECARBOXYLASE"/>
    <property type="match status" value="1"/>
</dbReference>
<dbReference type="EMBL" id="BAAAVT010000012">
    <property type="protein sequence ID" value="GAA3067365.1"/>
    <property type="molecule type" value="Genomic_DNA"/>
</dbReference>
<dbReference type="HAMAP" id="MF_02120">
    <property type="entry name" value="LysA"/>
    <property type="match status" value="1"/>
</dbReference>
<keyword evidence="5 6" id="KW-0456">Lyase</keyword>
<evidence type="ECO:0000256" key="7">
    <source>
        <dbReference type="NCBIfam" id="TIGR01048"/>
    </source>
</evidence>
<dbReference type="InterPro" id="IPR022644">
    <property type="entry name" value="De-COase2_N"/>
</dbReference>
<comment type="subunit">
    <text evidence="6">Homodimer.</text>
</comment>
<dbReference type="InterPro" id="IPR000183">
    <property type="entry name" value="Orn/DAP/Arg_de-COase"/>
</dbReference>
<keyword evidence="3 6" id="KW-0663">Pyridoxal phosphate</keyword>
<comment type="caution">
    <text evidence="11">The sequence shown here is derived from an EMBL/GenBank/DDBJ whole genome shotgun (WGS) entry which is preliminary data.</text>
</comment>
<comment type="function">
    <text evidence="6">Specifically catalyzes the decarboxylation of meso-diaminopimelate (meso-DAP) to L-lysine.</text>
</comment>
<gene>
    <name evidence="6 11" type="primary">lysA</name>
    <name evidence="11" type="ORF">GCM10010529_20140</name>
</gene>
<feature type="binding site" evidence="6">
    <location>
        <position position="365"/>
    </location>
    <ligand>
        <name>substrate</name>
    </ligand>
</feature>
<evidence type="ECO:0000256" key="6">
    <source>
        <dbReference type="HAMAP-Rule" id="MF_02120"/>
    </source>
</evidence>
<dbReference type="SUPFAM" id="SSF50621">
    <property type="entry name" value="Alanine racemase C-terminal domain-like"/>
    <property type="match status" value="1"/>
</dbReference>
<feature type="binding site" evidence="6">
    <location>
        <position position="442"/>
    </location>
    <ligand>
        <name>substrate</name>
    </ligand>
</feature>
<dbReference type="PRINTS" id="PR01181">
    <property type="entry name" value="DAPDCRBXLASE"/>
</dbReference>
<evidence type="ECO:0000256" key="4">
    <source>
        <dbReference type="ARBA" id="ARBA00023154"/>
    </source>
</evidence>
<feature type="region of interest" description="Disordered" evidence="9">
    <location>
        <begin position="1"/>
        <end position="42"/>
    </location>
</feature>
<accession>A0ABP6LYN8</accession>
<dbReference type="InterPro" id="IPR002986">
    <property type="entry name" value="DAP_deCOOHase_LysA"/>
</dbReference>
<dbReference type="SUPFAM" id="SSF51419">
    <property type="entry name" value="PLP-binding barrel"/>
    <property type="match status" value="1"/>
</dbReference>
<evidence type="ECO:0000313" key="11">
    <source>
        <dbReference type="EMBL" id="GAA3067365.1"/>
    </source>
</evidence>
<feature type="binding site" evidence="6">
    <location>
        <begin position="362"/>
        <end position="365"/>
    </location>
    <ligand>
        <name>pyridoxal 5'-phosphate</name>
        <dbReference type="ChEBI" id="CHEBI:597326"/>
    </ligand>
</feature>
<dbReference type="InterPro" id="IPR029066">
    <property type="entry name" value="PLP-binding_barrel"/>
</dbReference>
<evidence type="ECO:0000256" key="8">
    <source>
        <dbReference type="RuleBase" id="RU003738"/>
    </source>
</evidence>
<proteinExistence type="inferred from homology"/>
<feature type="binding site" evidence="6">
    <location>
        <position position="414"/>
    </location>
    <ligand>
        <name>substrate</name>
    </ligand>
</feature>
<feature type="binding site" evidence="6">
    <location>
        <position position="410"/>
    </location>
    <ligand>
        <name>substrate</name>
    </ligand>
</feature>